<protein>
    <recommendedName>
        <fullName evidence="3">Zinc-finger domain-containing protein</fullName>
    </recommendedName>
</protein>
<dbReference type="AlphaFoldDB" id="A0A7S1XF76"/>
<evidence type="ECO:0008006" key="3">
    <source>
        <dbReference type="Google" id="ProtNLM"/>
    </source>
</evidence>
<feature type="region of interest" description="Disordered" evidence="1">
    <location>
        <begin position="312"/>
        <end position="384"/>
    </location>
</feature>
<proteinExistence type="predicted"/>
<sequence>MEEIGRTSGHMMPPGWGGAGPTERGPSGRLSSHLLSGTQTSSGSQRLSTRLSQRMSSRLSSCHASGRLPSGDIALLDTWLKDFVKTKEATGSRVPSTLTLGDVSAWDLNDRKRKRNSSLQSSRGRLSACLYADTEAEIKALHPANQKDEMLTLFDPATDFLAEMMVGTFREKPPVHHAPSKGRLQAATDRVKMPSAVVTELDEPPQVTTSWVDLERNFSRARSLEPFISLNDSSFEQQFRELTMVGKKEVDRQPIPVVPISERRQSMTPEHQRRFLLAPSEAARKQISLIPSGVSRDSEQFACFDESLREVESSGDQEALSSIARGRSLSGPSSSPGIPTQSGEAPSADVSGGISGSIGVSSSHRNSTPSGAAQRKQKMKRYKSLEPSRHCHVCSRPDDSVEVMVCSRLFQGICRKVVCEKCFERYEWDFEGSRANNDWLCTHCRGECPDKACCKKYEKTNLARHWKAKLRRTNALRGDGEPM</sequence>
<feature type="region of interest" description="Disordered" evidence="1">
    <location>
        <begin position="1"/>
        <end position="64"/>
    </location>
</feature>
<organism evidence="2">
    <name type="scientific">Compsopogon caeruleus</name>
    <dbReference type="NCBI Taxonomy" id="31354"/>
    <lineage>
        <taxon>Eukaryota</taxon>
        <taxon>Rhodophyta</taxon>
        <taxon>Compsopogonophyceae</taxon>
        <taxon>Compsopogonales</taxon>
        <taxon>Compsopogonaceae</taxon>
        <taxon>Compsopogon</taxon>
    </lineage>
</organism>
<reference evidence="2" key="1">
    <citation type="submission" date="2021-01" db="EMBL/GenBank/DDBJ databases">
        <authorList>
            <person name="Corre E."/>
            <person name="Pelletier E."/>
            <person name="Niang G."/>
            <person name="Scheremetjew M."/>
            <person name="Finn R."/>
            <person name="Kale V."/>
            <person name="Holt S."/>
            <person name="Cochrane G."/>
            <person name="Meng A."/>
            <person name="Brown T."/>
            <person name="Cohen L."/>
        </authorList>
    </citation>
    <scope>NUCLEOTIDE SEQUENCE</scope>
    <source>
        <strain evidence="2">SAG 36.94</strain>
    </source>
</reference>
<accession>A0A7S1XF76</accession>
<name>A0A7S1XF76_9RHOD</name>
<evidence type="ECO:0000313" key="2">
    <source>
        <dbReference type="EMBL" id="CAD9233822.1"/>
    </source>
</evidence>
<feature type="compositionally biased region" description="Low complexity" evidence="1">
    <location>
        <begin position="326"/>
        <end position="343"/>
    </location>
</feature>
<dbReference type="EMBL" id="HBGH01010668">
    <property type="protein sequence ID" value="CAD9233822.1"/>
    <property type="molecule type" value="Transcribed_RNA"/>
</dbReference>
<feature type="compositionally biased region" description="Low complexity" evidence="1">
    <location>
        <begin position="30"/>
        <end position="61"/>
    </location>
</feature>
<gene>
    <name evidence="2" type="ORF">CCAE0312_LOCUS5909</name>
</gene>
<evidence type="ECO:0000256" key="1">
    <source>
        <dbReference type="SAM" id="MobiDB-lite"/>
    </source>
</evidence>